<reference evidence="4" key="1">
    <citation type="submission" date="2019-01" db="EMBL/GenBank/DDBJ databases">
        <authorList>
            <consortium name="Genoscope - CEA"/>
            <person name="William W."/>
        </authorList>
    </citation>
    <scope>NUCLEOTIDE SEQUENCE</scope>
    <source>
        <strain evidence="4">CR-1</strain>
    </source>
</reference>
<feature type="domain" description="Leucine-binding protein" evidence="3">
    <location>
        <begin position="2"/>
        <end position="93"/>
    </location>
</feature>
<comment type="similarity">
    <text evidence="1">Belongs to the leucine-binding protein family.</text>
</comment>
<dbReference type="InterPro" id="IPR028082">
    <property type="entry name" value="Peripla_BP_I"/>
</dbReference>
<evidence type="ECO:0000256" key="2">
    <source>
        <dbReference type="ARBA" id="ARBA00022729"/>
    </source>
</evidence>
<accession>A0A484HIE7</accession>
<dbReference type="EMBL" id="CAACVI010000049">
    <property type="protein sequence ID" value="VEN75061.1"/>
    <property type="molecule type" value="Genomic_DNA"/>
</dbReference>
<dbReference type="Pfam" id="PF13458">
    <property type="entry name" value="Peripla_BP_6"/>
    <property type="match status" value="1"/>
</dbReference>
<evidence type="ECO:0000256" key="1">
    <source>
        <dbReference type="ARBA" id="ARBA00010062"/>
    </source>
</evidence>
<dbReference type="Gene3D" id="3.40.50.2300">
    <property type="match status" value="1"/>
</dbReference>
<organism evidence="4">
    <name type="scientific">uncultured Desulfobacteraceae bacterium</name>
    <dbReference type="NCBI Taxonomy" id="218296"/>
    <lineage>
        <taxon>Bacteria</taxon>
        <taxon>Pseudomonadati</taxon>
        <taxon>Thermodesulfobacteriota</taxon>
        <taxon>Desulfobacteria</taxon>
        <taxon>Desulfobacterales</taxon>
        <taxon>Desulfobacteraceae</taxon>
        <taxon>environmental samples</taxon>
    </lineage>
</organism>
<keyword evidence="2" id="KW-0732">Signal</keyword>
<gene>
    <name evidence="4" type="ORF">EPICR_60048</name>
</gene>
<sequence>MAGEYAQNAIIPDGFFKDSPAEETRAFVSDFKGAFDEEPGFIEALSYDTAMILFKLATRPDVLSREHLKDAILDLRNYPGVTGPTSFYSSGDVWKSLNILKIENDRFKSVESQ</sequence>
<name>A0A484HIE7_9BACT</name>
<dbReference type="InterPro" id="IPR028081">
    <property type="entry name" value="Leu-bd"/>
</dbReference>
<evidence type="ECO:0000313" key="4">
    <source>
        <dbReference type="EMBL" id="VEN75061.1"/>
    </source>
</evidence>
<dbReference type="AlphaFoldDB" id="A0A484HIE7"/>
<evidence type="ECO:0000259" key="3">
    <source>
        <dbReference type="Pfam" id="PF13458"/>
    </source>
</evidence>
<protein>
    <recommendedName>
        <fullName evidence="3">Leucine-binding protein domain-containing protein</fullName>
    </recommendedName>
</protein>
<proteinExistence type="inferred from homology"/>
<dbReference type="SUPFAM" id="SSF53822">
    <property type="entry name" value="Periplasmic binding protein-like I"/>
    <property type="match status" value="1"/>
</dbReference>